<proteinExistence type="predicted"/>
<keyword evidence="1" id="KW-0472">Membrane</keyword>
<feature type="transmembrane region" description="Helical" evidence="1">
    <location>
        <begin position="134"/>
        <end position="153"/>
    </location>
</feature>
<evidence type="ECO:0000313" key="3">
    <source>
        <dbReference type="Proteomes" id="UP000515806"/>
    </source>
</evidence>
<keyword evidence="1" id="KW-0812">Transmembrane</keyword>
<dbReference type="AlphaFoldDB" id="A0A7G9QDR4"/>
<feature type="transmembrane region" description="Helical" evidence="1">
    <location>
        <begin position="79"/>
        <end position="99"/>
    </location>
</feature>
<protein>
    <submittedName>
        <fullName evidence="2">DUF393 domain-containing protein</fullName>
    </submittedName>
</protein>
<feature type="transmembrane region" description="Helical" evidence="1">
    <location>
        <begin position="165"/>
        <end position="185"/>
    </location>
</feature>
<dbReference type="Proteomes" id="UP000515806">
    <property type="component" value="Chromosome"/>
</dbReference>
<feature type="transmembrane region" description="Helical" evidence="1">
    <location>
        <begin position="223"/>
        <end position="241"/>
    </location>
</feature>
<feature type="transmembrane region" description="Helical" evidence="1">
    <location>
        <begin position="197"/>
        <end position="217"/>
    </location>
</feature>
<name>A0A7G9QDR4_9SPHI</name>
<keyword evidence="1" id="KW-1133">Transmembrane helix</keyword>
<reference evidence="2 3" key="1">
    <citation type="submission" date="2020-08" db="EMBL/GenBank/DDBJ databases">
        <title>Genome sequence of Pedobacter roseus KACC 11594T.</title>
        <authorList>
            <person name="Hyun D.-W."/>
            <person name="Bae J.-W."/>
        </authorList>
    </citation>
    <scope>NUCLEOTIDE SEQUENCE [LARGE SCALE GENOMIC DNA]</scope>
    <source>
        <strain evidence="2 3">KACC 11594</strain>
    </source>
</reference>
<evidence type="ECO:0000256" key="1">
    <source>
        <dbReference type="SAM" id="Phobius"/>
    </source>
</evidence>
<accession>A0A7G9QDR4</accession>
<organism evidence="2 3">
    <name type="scientific">Pedobacter roseus</name>
    <dbReference type="NCBI Taxonomy" id="336820"/>
    <lineage>
        <taxon>Bacteria</taxon>
        <taxon>Pseudomonadati</taxon>
        <taxon>Bacteroidota</taxon>
        <taxon>Sphingobacteriia</taxon>
        <taxon>Sphingobacteriales</taxon>
        <taxon>Sphingobacteriaceae</taxon>
        <taxon>Pedobacter</taxon>
    </lineage>
</organism>
<dbReference type="RefSeq" id="WP_187592097.1">
    <property type="nucleotide sequence ID" value="NZ_CP060723.1"/>
</dbReference>
<keyword evidence="3" id="KW-1185">Reference proteome</keyword>
<gene>
    <name evidence="2" type="ORF">H9L23_20640</name>
</gene>
<feature type="transmembrane region" description="Helical" evidence="1">
    <location>
        <begin position="248"/>
        <end position="269"/>
    </location>
</feature>
<sequence>MRTLKNHVILFDNECPMCYAYTKAFVKTGMLAQDGREAYQEMPQNICPLVDQQRAANEIALVNTETGEVTYGIQSLFKIIAHAMPFFRPLFLFGPFIYLMRKFYAFISYNRKVIIPAEVKENTIQPTFKLHYRIAYLLFTWLITAYILTNYAHLLTAFVPLGSKYREYFICGGQLFFQGAIISFYRKEKLWDYLGNMMTISFAGSLLLLPITILAKYFSFPPLFFPLYFLMVAGLMFLEHIRRSKLLSLGWLMSISWALYRLIVLGLILSL</sequence>
<dbReference type="KEGG" id="proe:H9L23_20640"/>
<dbReference type="EMBL" id="CP060723">
    <property type="protein sequence ID" value="QNN41489.1"/>
    <property type="molecule type" value="Genomic_DNA"/>
</dbReference>
<evidence type="ECO:0000313" key="2">
    <source>
        <dbReference type="EMBL" id="QNN41489.1"/>
    </source>
</evidence>